<protein>
    <submittedName>
        <fullName evidence="1">Uncharacterized protein</fullName>
    </submittedName>
</protein>
<name>A0A873WMZ8_9CAUD</name>
<dbReference type="EMBL" id="MT701589">
    <property type="protein sequence ID" value="QPB09041.1"/>
    <property type="molecule type" value="Genomic_DNA"/>
</dbReference>
<proteinExistence type="predicted"/>
<dbReference type="Proteomes" id="UP000663221">
    <property type="component" value="Segment"/>
</dbReference>
<gene>
    <name evidence="1" type="ORF">CPT_Pone_002</name>
</gene>
<keyword evidence="2" id="KW-1185">Reference proteome</keyword>
<accession>A0A873WMZ8</accession>
<reference evidence="1 2" key="1">
    <citation type="submission" date="2020-07" db="EMBL/GenBank/DDBJ databases">
        <title>Complete genome sequence of Klebsiella pneumoniae phage Pone.</title>
        <authorList>
            <person name="Lo J.M."/>
            <person name="Lessor L."/>
            <person name="Gill J."/>
            <person name="Liu M."/>
        </authorList>
    </citation>
    <scope>NUCLEOTIDE SEQUENCE [LARGE SCALE GENOMIC DNA]</scope>
</reference>
<evidence type="ECO:0000313" key="2">
    <source>
        <dbReference type="Proteomes" id="UP000663221"/>
    </source>
</evidence>
<organism evidence="1 2">
    <name type="scientific">Klebsiella phage Pone</name>
    <dbReference type="NCBI Taxonomy" id="2767582"/>
    <lineage>
        <taxon>Viruses</taxon>
        <taxon>Duplodnaviria</taxon>
        <taxon>Heunggongvirae</taxon>
        <taxon>Uroviricota</taxon>
        <taxon>Caudoviricetes</taxon>
        <taxon>Autographivirales</taxon>
        <taxon>Autoscriptoviridae</taxon>
        <taxon>Slopekvirinae</taxon>
        <taxon>Drulisvirus</taxon>
        <taxon>Drulisvirus Pone</taxon>
    </lineage>
</organism>
<evidence type="ECO:0000313" key="1">
    <source>
        <dbReference type="EMBL" id="QPB09041.1"/>
    </source>
</evidence>
<sequence>MEGFEFKFKPWYKEPKAWAAITLDVIRNTYHVMLLSAAIKCLFF</sequence>